<dbReference type="SUPFAM" id="SSF52467">
    <property type="entry name" value="DHS-like NAD/FAD-binding domain"/>
    <property type="match status" value="1"/>
</dbReference>
<protein>
    <submittedName>
        <fullName evidence="4">Sir2 silent information regulator family NAD-dependent deacetylase</fullName>
    </submittedName>
</protein>
<dbReference type="Gene3D" id="3.40.50.1220">
    <property type="entry name" value="TPP-binding domain"/>
    <property type="match status" value="1"/>
</dbReference>
<keyword evidence="2" id="KW-0862">Zinc</keyword>
<sequence>MYSKTKTTSSIETCSSELDALKQALSQADAVVVGAGSGLSTAAGYTYTGERFERLFPDFISAYGFTDMYSAGFYPYATPEEQWAFWSRYIYWNRYVPMPTDLYERLRHLVEKKDYFVLTTNVDHCFQRAGFDKKRLFYTQGDYGLWQCSVPCHAETYDNEAIVKEMVAQQADRKVPAGLIPHCPKCGAPMTMNLRSDDTFVQDAGWYAAAERYDHFVQAHQKGHVLYLELGVGYNTPGIIKYPFWQKTFSNGDALYACVNAGQTAVPKEIAGRSLCIQADLADVVRTLGQA</sequence>
<comment type="caution">
    <text evidence="4">The sequence shown here is derived from an EMBL/GenBank/DDBJ whole genome shotgun (WGS) entry which is preliminary data.</text>
</comment>
<organism evidence="4 5">
    <name type="scientific">Megasphaera hominis</name>
    <dbReference type="NCBI Taxonomy" id="159836"/>
    <lineage>
        <taxon>Bacteria</taxon>
        <taxon>Bacillati</taxon>
        <taxon>Bacillota</taxon>
        <taxon>Negativicutes</taxon>
        <taxon>Veillonellales</taxon>
        <taxon>Veillonellaceae</taxon>
        <taxon>Megasphaera</taxon>
    </lineage>
</organism>
<accession>A0ABR6VKJ2</accession>
<dbReference type="PANTHER" id="PTHR11085">
    <property type="entry name" value="NAD-DEPENDENT PROTEIN DEACYLASE SIRTUIN-5, MITOCHONDRIAL-RELATED"/>
    <property type="match status" value="1"/>
</dbReference>
<dbReference type="InterPro" id="IPR050134">
    <property type="entry name" value="NAD-dep_sirtuin_deacylases"/>
</dbReference>
<dbReference type="Proteomes" id="UP000606870">
    <property type="component" value="Unassembled WGS sequence"/>
</dbReference>
<feature type="binding site" evidence="2">
    <location>
        <position position="186"/>
    </location>
    <ligand>
        <name>Zn(2+)</name>
        <dbReference type="ChEBI" id="CHEBI:29105"/>
    </ligand>
</feature>
<keyword evidence="1" id="KW-0520">NAD</keyword>
<keyword evidence="2" id="KW-0479">Metal-binding</keyword>
<evidence type="ECO:0000256" key="1">
    <source>
        <dbReference type="ARBA" id="ARBA00023027"/>
    </source>
</evidence>
<evidence type="ECO:0000313" key="5">
    <source>
        <dbReference type="Proteomes" id="UP000606870"/>
    </source>
</evidence>
<keyword evidence="5" id="KW-1185">Reference proteome</keyword>
<dbReference type="PANTHER" id="PTHR11085:SF10">
    <property type="entry name" value="NAD-DEPENDENT PROTEIN DEACYLASE SIRTUIN-5, MITOCHONDRIAL-RELATED"/>
    <property type="match status" value="1"/>
</dbReference>
<feature type="binding site" evidence="2">
    <location>
        <position position="152"/>
    </location>
    <ligand>
        <name>Zn(2+)</name>
        <dbReference type="ChEBI" id="CHEBI:29105"/>
    </ligand>
</feature>
<evidence type="ECO:0000259" key="3">
    <source>
        <dbReference type="PROSITE" id="PS50305"/>
    </source>
</evidence>
<feature type="binding site" evidence="2">
    <location>
        <position position="183"/>
    </location>
    <ligand>
        <name>Zn(2+)</name>
        <dbReference type="ChEBI" id="CHEBI:29105"/>
    </ligand>
</feature>
<name>A0ABR6VKJ2_9FIRM</name>
<feature type="domain" description="Deacetylase sirtuin-type" evidence="3">
    <location>
        <begin position="11"/>
        <end position="291"/>
    </location>
</feature>
<feature type="binding site" evidence="2">
    <location>
        <position position="148"/>
    </location>
    <ligand>
        <name>Zn(2+)</name>
        <dbReference type="ChEBI" id="CHEBI:29105"/>
    </ligand>
</feature>
<dbReference type="PROSITE" id="PS50305">
    <property type="entry name" value="SIRTUIN"/>
    <property type="match status" value="1"/>
</dbReference>
<comment type="caution">
    <text evidence="2">Lacks conserved residue(s) required for the propagation of feature annotation.</text>
</comment>
<evidence type="ECO:0000313" key="4">
    <source>
        <dbReference type="EMBL" id="MBC3537701.1"/>
    </source>
</evidence>
<evidence type="ECO:0000256" key="2">
    <source>
        <dbReference type="PROSITE-ProRule" id="PRU00236"/>
    </source>
</evidence>
<dbReference type="RefSeq" id="WP_186504274.1">
    <property type="nucleotide sequence ID" value="NZ_JACOGK010000037.1"/>
</dbReference>
<dbReference type="EMBL" id="JACOGK010000037">
    <property type="protein sequence ID" value="MBC3537701.1"/>
    <property type="molecule type" value="Genomic_DNA"/>
</dbReference>
<gene>
    <name evidence="4" type="ORF">H8J70_10655</name>
</gene>
<dbReference type="InterPro" id="IPR029035">
    <property type="entry name" value="DHS-like_NAD/FAD-binding_dom"/>
</dbReference>
<dbReference type="InterPro" id="IPR026590">
    <property type="entry name" value="Ssirtuin_cat_dom"/>
</dbReference>
<reference evidence="4 5" key="1">
    <citation type="submission" date="2020-08" db="EMBL/GenBank/DDBJ databases">
        <authorList>
            <person name="Liu C."/>
            <person name="Sun Q."/>
        </authorList>
    </citation>
    <scope>NUCLEOTIDE SEQUENCE [LARGE SCALE GENOMIC DNA]</scope>
    <source>
        <strain evidence="4 5">NSJ-59</strain>
    </source>
</reference>
<proteinExistence type="predicted"/>